<comment type="caution">
    <text evidence="2">The sequence shown here is derived from an EMBL/GenBank/DDBJ whole genome shotgun (WGS) entry which is preliminary data.</text>
</comment>
<protein>
    <submittedName>
        <fullName evidence="2">Uncharacterized protein</fullName>
    </submittedName>
</protein>
<feature type="non-terminal residue" evidence="2">
    <location>
        <position position="1"/>
    </location>
</feature>
<gene>
    <name evidence="2" type="ORF">LCGC14_2969170</name>
</gene>
<accession>A0A0F8XAW3</accession>
<name>A0A0F8XAW3_9ZZZZ</name>
<organism evidence="2">
    <name type="scientific">marine sediment metagenome</name>
    <dbReference type="NCBI Taxonomy" id="412755"/>
    <lineage>
        <taxon>unclassified sequences</taxon>
        <taxon>metagenomes</taxon>
        <taxon>ecological metagenomes</taxon>
    </lineage>
</organism>
<dbReference type="AlphaFoldDB" id="A0A0F8XAW3"/>
<dbReference type="EMBL" id="LAZR01060320">
    <property type="protein sequence ID" value="KKK65933.1"/>
    <property type="molecule type" value="Genomic_DNA"/>
</dbReference>
<feature type="region of interest" description="Disordered" evidence="1">
    <location>
        <begin position="1"/>
        <end position="38"/>
    </location>
</feature>
<sequence>DYEAELEALGRTPKPFEYPSGGGPSTSPTQGGDPLKLY</sequence>
<reference evidence="2" key="1">
    <citation type="journal article" date="2015" name="Nature">
        <title>Complex archaea that bridge the gap between prokaryotes and eukaryotes.</title>
        <authorList>
            <person name="Spang A."/>
            <person name="Saw J.H."/>
            <person name="Jorgensen S.L."/>
            <person name="Zaremba-Niedzwiedzka K."/>
            <person name="Martijn J."/>
            <person name="Lind A.E."/>
            <person name="van Eijk R."/>
            <person name="Schleper C."/>
            <person name="Guy L."/>
            <person name="Ettema T.J."/>
        </authorList>
    </citation>
    <scope>NUCLEOTIDE SEQUENCE</scope>
</reference>
<proteinExistence type="predicted"/>
<evidence type="ECO:0000256" key="1">
    <source>
        <dbReference type="SAM" id="MobiDB-lite"/>
    </source>
</evidence>
<evidence type="ECO:0000313" key="2">
    <source>
        <dbReference type="EMBL" id="KKK65933.1"/>
    </source>
</evidence>